<evidence type="ECO:0000313" key="3">
    <source>
        <dbReference type="EMBL" id="QBB72722.1"/>
    </source>
</evidence>
<feature type="region of interest" description="Disordered" evidence="1">
    <location>
        <begin position="1"/>
        <end position="42"/>
    </location>
</feature>
<dbReference type="Proteomes" id="UP000291562">
    <property type="component" value="Chromosome"/>
</dbReference>
<dbReference type="InterPro" id="IPR007055">
    <property type="entry name" value="BON_dom"/>
</dbReference>
<dbReference type="Pfam" id="PF04972">
    <property type="entry name" value="BON"/>
    <property type="match status" value="1"/>
</dbReference>
<evidence type="ECO:0000313" key="4">
    <source>
        <dbReference type="Proteomes" id="UP000291562"/>
    </source>
</evidence>
<feature type="domain" description="BON" evidence="2">
    <location>
        <begin position="42"/>
        <end position="112"/>
    </location>
</feature>
<evidence type="ECO:0000259" key="2">
    <source>
        <dbReference type="PROSITE" id="PS50914"/>
    </source>
</evidence>
<proteinExistence type="predicted"/>
<sequence length="112" mass="11448">MAQQTPPAAAPVTSTAADNTRLNTRDKSADTMTPTDQPNNSADIKVAAAVRSSIVNEKSLSTLAHNVKLVAAAGVVTLRGPVASADEKIKVGKLAAGVSGVSQVNNELDIKQ</sequence>
<protein>
    <submittedName>
        <fullName evidence="3">BON domain-containing protein</fullName>
    </submittedName>
</protein>
<reference evidence="3 4" key="1">
    <citation type="submission" date="2019-01" db="EMBL/GenBank/DDBJ databases">
        <title>Pseudolysobacter antarctica gen. nov., sp. nov., isolated from Fildes Peninsula, Antarctica.</title>
        <authorList>
            <person name="Wei Z."/>
            <person name="Peng F."/>
        </authorList>
    </citation>
    <scope>NUCLEOTIDE SEQUENCE [LARGE SCALE GENOMIC DNA]</scope>
    <source>
        <strain evidence="3 4">AQ6-296</strain>
    </source>
</reference>
<organism evidence="3 4">
    <name type="scientific">Pseudolysobacter antarcticus</name>
    <dbReference type="NCBI Taxonomy" id="2511995"/>
    <lineage>
        <taxon>Bacteria</taxon>
        <taxon>Pseudomonadati</taxon>
        <taxon>Pseudomonadota</taxon>
        <taxon>Gammaproteobacteria</taxon>
        <taxon>Lysobacterales</taxon>
        <taxon>Rhodanobacteraceae</taxon>
        <taxon>Pseudolysobacter</taxon>
    </lineage>
</organism>
<name>A0A411HQK1_9GAMM</name>
<evidence type="ECO:0000256" key="1">
    <source>
        <dbReference type="SAM" id="MobiDB-lite"/>
    </source>
</evidence>
<dbReference type="KEGG" id="xbc:ELE36_15485"/>
<feature type="compositionally biased region" description="Polar residues" evidence="1">
    <location>
        <begin position="30"/>
        <end position="42"/>
    </location>
</feature>
<accession>A0A411HQK1</accession>
<keyword evidence="4" id="KW-1185">Reference proteome</keyword>
<dbReference type="OrthoDB" id="5957063at2"/>
<feature type="compositionally biased region" description="Low complexity" evidence="1">
    <location>
        <begin position="1"/>
        <end position="17"/>
    </location>
</feature>
<dbReference type="PROSITE" id="PS50914">
    <property type="entry name" value="BON"/>
    <property type="match status" value="1"/>
</dbReference>
<dbReference type="EMBL" id="CP035704">
    <property type="protein sequence ID" value="QBB72722.1"/>
    <property type="molecule type" value="Genomic_DNA"/>
</dbReference>
<gene>
    <name evidence="3" type="ORF">ELE36_15485</name>
</gene>
<dbReference type="AlphaFoldDB" id="A0A411HQK1"/>
<dbReference type="Gene3D" id="3.30.1340.30">
    <property type="match status" value="1"/>
</dbReference>